<feature type="chain" id="PRO_5037198158" description="DUF3617 family protein" evidence="1">
    <location>
        <begin position="24"/>
        <end position="161"/>
    </location>
</feature>
<feature type="signal peptide" evidence="1">
    <location>
        <begin position="1"/>
        <end position="23"/>
    </location>
</feature>
<protein>
    <recommendedName>
        <fullName evidence="4">DUF3617 family protein</fullName>
    </recommendedName>
</protein>
<dbReference type="EMBL" id="JAEKJZ010000005">
    <property type="protein sequence ID" value="MBN9672646.1"/>
    <property type="molecule type" value="Genomic_DNA"/>
</dbReference>
<gene>
    <name evidence="2" type="ORF">JF539_19990</name>
</gene>
<evidence type="ECO:0008006" key="4">
    <source>
        <dbReference type="Google" id="ProtNLM"/>
    </source>
</evidence>
<keyword evidence="1" id="KW-0732">Signal</keyword>
<name>A0A939EG76_9HYPH</name>
<accession>A0A939EG76</accession>
<dbReference type="Proteomes" id="UP000664096">
    <property type="component" value="Unassembled WGS sequence"/>
</dbReference>
<proteinExistence type="predicted"/>
<dbReference type="AlphaFoldDB" id="A0A939EG76"/>
<reference evidence="2" key="1">
    <citation type="submission" date="2020-12" db="EMBL/GenBank/DDBJ databases">
        <title>Oil enriched cultivation method for isolating marine PHA-producing bacteria.</title>
        <authorList>
            <person name="Zheng W."/>
            <person name="Yu S."/>
            <person name="Huang Y."/>
        </authorList>
    </citation>
    <scope>NUCLEOTIDE SEQUENCE</scope>
    <source>
        <strain evidence="2">SY-2-12</strain>
    </source>
</reference>
<comment type="caution">
    <text evidence="2">The sequence shown here is derived from an EMBL/GenBank/DDBJ whole genome shotgun (WGS) entry which is preliminary data.</text>
</comment>
<evidence type="ECO:0000313" key="2">
    <source>
        <dbReference type="EMBL" id="MBN9672646.1"/>
    </source>
</evidence>
<evidence type="ECO:0000313" key="3">
    <source>
        <dbReference type="Proteomes" id="UP000664096"/>
    </source>
</evidence>
<evidence type="ECO:0000256" key="1">
    <source>
        <dbReference type="SAM" id="SignalP"/>
    </source>
</evidence>
<organism evidence="2 3">
    <name type="scientific">Roseibium aggregatum</name>
    <dbReference type="NCBI Taxonomy" id="187304"/>
    <lineage>
        <taxon>Bacteria</taxon>
        <taxon>Pseudomonadati</taxon>
        <taxon>Pseudomonadota</taxon>
        <taxon>Alphaproteobacteria</taxon>
        <taxon>Hyphomicrobiales</taxon>
        <taxon>Stappiaceae</taxon>
        <taxon>Roseibium</taxon>
    </lineage>
</organism>
<sequence>MVSKATWVVLFSAVLAAGGPALAGKGDLKFDVPKSAPLLQGRALDLRFADFAQGIWVRDPEDCPGPSIDRSKPGSALAIYRGLWEAPDRICQVYGAELGRRETQRAAISCTLTDGGEAIELVTVRPRGTQGLLVQEGERAPVQYRFCARIVPILQSASSVD</sequence>